<comment type="caution">
    <text evidence="3">The sequence shown here is derived from an EMBL/GenBank/DDBJ whole genome shotgun (WGS) entry which is preliminary data.</text>
</comment>
<name>A0ABR3R316_9PLEO</name>
<accession>A0ABR3R316</accession>
<keyword evidence="2" id="KW-0812">Transmembrane</keyword>
<keyword evidence="2" id="KW-0472">Membrane</keyword>
<proteinExistence type="predicted"/>
<sequence length="240" mass="25797">MAGPQFEAPLSTAPGTSDAFRWPVAAATSADNEMPVTNATASTLATMAASTTLGAVSSTFTTLASTAGRAPSTVDPRLDPPCAFSFDLYSCPSEDYLPGTPPVLIALVCIVVAWTFLFAYAVYHLHRCDAIPRSLPAHPQWRQEENHHGQRSPKKAGARFEMRGLGGKEIDKERESLGMFDGNGGREMVKLDSRGADKEDTQTGSGRAVVTVSRKSQRMDTGGRLSRGVGWKIPRNVREV</sequence>
<evidence type="ECO:0000313" key="4">
    <source>
        <dbReference type="Proteomes" id="UP001521785"/>
    </source>
</evidence>
<dbReference type="Proteomes" id="UP001521785">
    <property type="component" value="Unassembled WGS sequence"/>
</dbReference>
<evidence type="ECO:0000313" key="3">
    <source>
        <dbReference type="EMBL" id="KAL1598808.1"/>
    </source>
</evidence>
<dbReference type="EMBL" id="JAKJXO020000011">
    <property type="protein sequence ID" value="KAL1598808.1"/>
    <property type="molecule type" value="Genomic_DNA"/>
</dbReference>
<feature type="transmembrane region" description="Helical" evidence="2">
    <location>
        <begin position="103"/>
        <end position="123"/>
    </location>
</feature>
<evidence type="ECO:0000256" key="2">
    <source>
        <dbReference type="SAM" id="Phobius"/>
    </source>
</evidence>
<reference evidence="3 4" key="1">
    <citation type="submission" date="2024-02" db="EMBL/GenBank/DDBJ databases">
        <title>De novo assembly and annotation of 12 fungi associated with fruit tree decline syndrome in Ontario, Canada.</title>
        <authorList>
            <person name="Sulman M."/>
            <person name="Ellouze W."/>
            <person name="Ilyukhin E."/>
        </authorList>
    </citation>
    <scope>NUCLEOTIDE SEQUENCE [LARGE SCALE GENOMIC DNA]</scope>
    <source>
        <strain evidence="3 4">M42-189</strain>
    </source>
</reference>
<evidence type="ECO:0000256" key="1">
    <source>
        <dbReference type="SAM" id="MobiDB-lite"/>
    </source>
</evidence>
<gene>
    <name evidence="3" type="ORF">SLS60_007950</name>
</gene>
<organism evidence="3 4">
    <name type="scientific">Paraconiothyrium brasiliense</name>
    <dbReference type="NCBI Taxonomy" id="300254"/>
    <lineage>
        <taxon>Eukaryota</taxon>
        <taxon>Fungi</taxon>
        <taxon>Dikarya</taxon>
        <taxon>Ascomycota</taxon>
        <taxon>Pezizomycotina</taxon>
        <taxon>Dothideomycetes</taxon>
        <taxon>Pleosporomycetidae</taxon>
        <taxon>Pleosporales</taxon>
        <taxon>Massarineae</taxon>
        <taxon>Didymosphaeriaceae</taxon>
        <taxon>Paraconiothyrium</taxon>
    </lineage>
</organism>
<keyword evidence="2" id="KW-1133">Transmembrane helix</keyword>
<keyword evidence="4" id="KW-1185">Reference proteome</keyword>
<feature type="region of interest" description="Disordered" evidence="1">
    <location>
        <begin position="193"/>
        <end position="227"/>
    </location>
</feature>
<protein>
    <submittedName>
        <fullName evidence="3">Uncharacterized protein</fullName>
    </submittedName>
</protein>